<sequence>MTDQERELATRNSRPERSTDLVIVRAADITPEKIEWLWPDRLPRGKCVLVAGEGGLGKSMMLVHIAATISRGSEWPCGEGRSPQGSVIILSAEDEASDTIVPRLMAAEADLSRIQIVSAVRTKSRNGHRAFNLQQDLGELELAVAEIGDVVAIIVDPITSYLGRVDSHKNSELRSILEPLGEMASRRDVTVIANTHLNKSTLGNANGRVIGSVAFVNHARHVSIVARDPADAHKRLFLPSKSNLGRSQKGLAFRILEKTIIGNDDVEIVAPCVVWDDEMTDMTADEALQAPDAERGARRAQDEAKEFLQEILSQGPIPQKAIRKASEELGLAWRTVQRAKKSMGIEARRSNDVWYWHMPRSDPADNKRASLDSGALGTLGSPDGDDAETKDAKGAKSAAANIGDLANGRHVDAYPELPECLDRRRKIGPAQQPN</sequence>
<name>A0A0A8JZ36_9HYPH</name>
<dbReference type="RefSeq" id="WP_172653260.1">
    <property type="nucleotide sequence ID" value="NZ_AP014648.1"/>
</dbReference>
<evidence type="ECO:0000313" key="4">
    <source>
        <dbReference type="Proteomes" id="UP000031643"/>
    </source>
</evidence>
<dbReference type="Pfam" id="PF13481">
    <property type="entry name" value="AAA_25"/>
    <property type="match status" value="1"/>
</dbReference>
<proteinExistence type="predicted"/>
<dbReference type="AlphaFoldDB" id="A0A0A8JZ36"/>
<dbReference type="EMBL" id="AP014648">
    <property type="protein sequence ID" value="BAQ15607.1"/>
    <property type="molecule type" value="Genomic_DNA"/>
</dbReference>
<dbReference type="Proteomes" id="UP000031643">
    <property type="component" value="Chromosome"/>
</dbReference>
<dbReference type="KEGG" id="mcg:GL4_0137"/>
<keyword evidence="4" id="KW-1185">Reference proteome</keyword>
<feature type="domain" description="AAA+ ATPase" evidence="2">
    <location>
        <begin position="44"/>
        <end position="229"/>
    </location>
</feature>
<dbReference type="InterPro" id="IPR027417">
    <property type="entry name" value="P-loop_NTPase"/>
</dbReference>
<dbReference type="HOGENOM" id="CLU_039599_0_0_5"/>
<dbReference type="SMART" id="SM00382">
    <property type="entry name" value="AAA"/>
    <property type="match status" value="1"/>
</dbReference>
<feature type="region of interest" description="Disordered" evidence="1">
    <location>
        <begin position="415"/>
        <end position="434"/>
    </location>
</feature>
<protein>
    <submittedName>
        <fullName evidence="3">TnpY</fullName>
    </submittedName>
</protein>
<feature type="region of interest" description="Disordered" evidence="1">
    <location>
        <begin position="363"/>
        <end position="396"/>
    </location>
</feature>
<organism evidence="3 4">
    <name type="scientific">Methyloceanibacter caenitepidi</name>
    <dbReference type="NCBI Taxonomy" id="1384459"/>
    <lineage>
        <taxon>Bacteria</taxon>
        <taxon>Pseudomonadati</taxon>
        <taxon>Pseudomonadota</taxon>
        <taxon>Alphaproteobacteria</taxon>
        <taxon>Hyphomicrobiales</taxon>
        <taxon>Hyphomicrobiaceae</taxon>
        <taxon>Methyloceanibacter</taxon>
    </lineage>
</organism>
<accession>A0A0A8JZ36</accession>
<reference evidence="3 4" key="1">
    <citation type="submission" date="2014-09" db="EMBL/GenBank/DDBJ databases">
        <title>Genome sequencing of Methyloceanibacter caenitepidi Gela4.</title>
        <authorList>
            <person name="Takeuchi M."/>
            <person name="Susumu S."/>
            <person name="Kamagata Y."/>
            <person name="Oshima K."/>
            <person name="Hattori M."/>
            <person name="Iwasaki W."/>
        </authorList>
    </citation>
    <scope>NUCLEOTIDE SEQUENCE [LARGE SCALE GENOMIC DNA]</scope>
    <source>
        <strain evidence="3 4">Gela4</strain>
    </source>
</reference>
<evidence type="ECO:0000259" key="2">
    <source>
        <dbReference type="SMART" id="SM00382"/>
    </source>
</evidence>
<dbReference type="SUPFAM" id="SSF52540">
    <property type="entry name" value="P-loop containing nucleoside triphosphate hydrolases"/>
    <property type="match status" value="1"/>
</dbReference>
<evidence type="ECO:0000313" key="3">
    <source>
        <dbReference type="EMBL" id="BAQ15607.1"/>
    </source>
</evidence>
<evidence type="ECO:0000256" key="1">
    <source>
        <dbReference type="SAM" id="MobiDB-lite"/>
    </source>
</evidence>
<gene>
    <name evidence="3" type="ORF">GL4_0137</name>
</gene>
<dbReference type="Gene3D" id="3.40.50.300">
    <property type="entry name" value="P-loop containing nucleotide triphosphate hydrolases"/>
    <property type="match status" value="1"/>
</dbReference>
<dbReference type="InterPro" id="IPR003593">
    <property type="entry name" value="AAA+_ATPase"/>
</dbReference>